<dbReference type="SUPFAM" id="SSF81536">
    <property type="entry name" value="Subunit III of photosystem I reaction centre, PsaF"/>
    <property type="match status" value="1"/>
</dbReference>
<dbReference type="Gene3D" id="1.10.8.110">
    <property type="entry name" value="Photosystem I PsaF, reaction centre subunit III"/>
    <property type="match status" value="1"/>
</dbReference>
<dbReference type="GO" id="GO:0009538">
    <property type="term" value="C:photosystem I reaction center"/>
    <property type="evidence" value="ECO:0007669"/>
    <property type="project" value="UniProtKB-UniRule"/>
</dbReference>
<evidence type="ECO:0000256" key="10">
    <source>
        <dbReference type="ARBA" id="ARBA00023136"/>
    </source>
</evidence>
<proteinExistence type="inferred from homology"/>
<dbReference type="InterPro" id="IPR036577">
    <property type="entry name" value="PSI_PsaF_sf"/>
</dbReference>
<protein>
    <recommendedName>
        <fullName evidence="3 13">Photosystem I reaction center subunit III</fullName>
    </recommendedName>
    <alternativeName>
        <fullName evidence="12 13">PSI-F</fullName>
    </alternativeName>
</protein>
<dbReference type="AlphaFoldDB" id="A0A1Z1MT01"/>
<keyword evidence="4 13" id="KW-0602">Photosynthesis</keyword>
<keyword evidence="10" id="KW-0472">Membrane</keyword>
<keyword evidence="5" id="KW-0812">Transmembrane</keyword>
<evidence type="ECO:0000256" key="4">
    <source>
        <dbReference type="ARBA" id="ARBA00022531"/>
    </source>
</evidence>
<name>A0A1Z1MT01_9FLOR</name>
<evidence type="ECO:0000313" key="15">
    <source>
        <dbReference type="EMBL" id="ARW69227.1"/>
    </source>
</evidence>
<comment type="subcellular location">
    <subcellularLocation>
        <location evidence="1">Plastid</location>
        <location evidence="1">Chloroplast thylakoid membrane</location>
    </subcellularLocation>
</comment>
<feature type="chain" id="PRO_5013097012" description="Photosystem I reaction center subunit III" evidence="14">
    <location>
        <begin position="24"/>
        <end position="184"/>
    </location>
</feature>
<dbReference type="EMBL" id="MF101456">
    <property type="protein sequence ID" value="ARW69227.1"/>
    <property type="molecule type" value="Genomic_DNA"/>
</dbReference>
<dbReference type="GO" id="GO:0015979">
    <property type="term" value="P:photosynthesis"/>
    <property type="evidence" value="ECO:0007669"/>
    <property type="project" value="UniProtKB-UniRule"/>
</dbReference>
<evidence type="ECO:0000256" key="6">
    <source>
        <dbReference type="ARBA" id="ARBA00022729"/>
    </source>
</evidence>
<dbReference type="PANTHER" id="PTHR34939">
    <property type="entry name" value="PHOTOSYSTEM I REACTION CENTER SUBUNIT III, CHLOROPLASTIC"/>
    <property type="match status" value="1"/>
</dbReference>
<dbReference type="FunFam" id="1.10.8.110:FF:000001">
    <property type="entry name" value="Photosystem I reaction center subunit III"/>
    <property type="match status" value="1"/>
</dbReference>
<dbReference type="InterPro" id="IPR003666">
    <property type="entry name" value="PSI_PsaF"/>
</dbReference>
<comment type="similarity">
    <text evidence="2 13">Belongs to the PsaF family.</text>
</comment>
<feature type="signal peptide" evidence="14">
    <location>
        <begin position="1"/>
        <end position="23"/>
    </location>
</feature>
<geneLocation type="chloroplast" evidence="15"/>
<evidence type="ECO:0000256" key="7">
    <source>
        <dbReference type="ARBA" id="ARBA00022836"/>
    </source>
</evidence>
<comment type="function">
    <text evidence="13">Participates in efficiency of electron transfer from plastocyanin to P700 (or cytochrome c553 in algae and cyanobacteria). This plastocyanin-docking protein contributes to the specific association of plastocyanin to PSI.</text>
</comment>
<keyword evidence="6 14" id="KW-0732">Signal</keyword>
<dbReference type="Pfam" id="PF02507">
    <property type="entry name" value="PSI_PsaF"/>
    <property type="match status" value="1"/>
</dbReference>
<sequence>MKKNIIIILSLFIFLFSYQASYAEVAGLVPCKDSVAFNKRLKSSVKKLEIRLSKYEPSTPPALAISNQIRQTQDRFNKYGKSGILCGAEGLPHLITDGRWNHAGDFMLPGILFLYITGWIGWVGRGYLRAVSASAKSNEKEIIIDVPLAMKFSLSGFTWPLAALQEFTSGDLLASDDDITISPR</sequence>
<dbReference type="PANTHER" id="PTHR34939:SF1">
    <property type="entry name" value="PHOTOSYSTEM I REACTION CENTER SUBUNIT III, CHLOROPLASTIC"/>
    <property type="match status" value="1"/>
</dbReference>
<keyword evidence="15" id="KW-0934">Plastid</keyword>
<keyword evidence="8" id="KW-1133">Transmembrane helix</keyword>
<evidence type="ECO:0000256" key="3">
    <source>
        <dbReference type="ARBA" id="ARBA00016492"/>
    </source>
</evidence>
<evidence type="ECO:0000256" key="8">
    <source>
        <dbReference type="ARBA" id="ARBA00022989"/>
    </source>
</evidence>
<organism evidence="15">
    <name type="scientific">Polysiphonia sp</name>
    <dbReference type="NCBI Taxonomy" id="1967842"/>
    <lineage>
        <taxon>Eukaryota</taxon>
        <taxon>Rhodophyta</taxon>
        <taxon>Florideophyceae</taxon>
        <taxon>Rhodymeniophycidae</taxon>
        <taxon>Ceramiales</taxon>
        <taxon>Rhodomelaceae</taxon>
        <taxon>Polysiphonioideae</taxon>
        <taxon>Polysiphonia</taxon>
    </lineage>
</organism>
<gene>
    <name evidence="15" type="primary">psaF</name>
</gene>
<keyword evidence="9" id="KW-0793">Thylakoid</keyword>
<accession>A0A1Z1MT01</accession>
<reference evidence="15" key="1">
    <citation type="journal article" date="2017" name="J. Phycol.">
        <title>Analysis of chloroplast genomes and a supermatrix inform reclassification of the Rhodomelaceae (Rhodophyta).</title>
        <authorList>
            <person name="Diaz-Tapia P."/>
            <person name="Maggs C.A."/>
            <person name="West J.A."/>
            <person name="Verbruggen H."/>
        </authorList>
    </citation>
    <scope>NUCLEOTIDE SEQUENCE</scope>
    <source>
        <strain evidence="15">PD1760</strain>
    </source>
</reference>
<evidence type="ECO:0000256" key="1">
    <source>
        <dbReference type="ARBA" id="ARBA00004334"/>
    </source>
</evidence>
<evidence type="ECO:0000256" key="9">
    <source>
        <dbReference type="ARBA" id="ARBA00023078"/>
    </source>
</evidence>
<dbReference type="GO" id="GO:0009535">
    <property type="term" value="C:chloroplast thylakoid membrane"/>
    <property type="evidence" value="ECO:0007669"/>
    <property type="project" value="UniProtKB-SubCell"/>
</dbReference>
<evidence type="ECO:0000256" key="11">
    <source>
        <dbReference type="ARBA" id="ARBA00025576"/>
    </source>
</evidence>
<evidence type="ECO:0000256" key="5">
    <source>
        <dbReference type="ARBA" id="ARBA00022692"/>
    </source>
</evidence>
<keyword evidence="7 13" id="KW-0603">Photosystem I</keyword>
<evidence type="ECO:0000256" key="2">
    <source>
        <dbReference type="ARBA" id="ARBA00008386"/>
    </source>
</evidence>
<evidence type="ECO:0000256" key="14">
    <source>
        <dbReference type="SAM" id="SignalP"/>
    </source>
</evidence>
<evidence type="ECO:0000256" key="12">
    <source>
        <dbReference type="ARBA" id="ARBA00033433"/>
    </source>
</evidence>
<evidence type="ECO:0000256" key="13">
    <source>
        <dbReference type="RuleBase" id="RU368107"/>
    </source>
</evidence>
<keyword evidence="15" id="KW-0150">Chloroplast</keyword>
<comment type="function">
    <text evidence="11">Probably participates in efficiency of electron transfer from plastocyanin to P700 (or cytochrome c553 in algae and cyanobacteria). This plastocyanin-docking protein contributes to the specific association of plastocyanin to PSI.</text>
</comment>